<comment type="caution">
    <text evidence="2">The sequence shown here is derived from an EMBL/GenBank/DDBJ whole genome shotgun (WGS) entry which is preliminary data.</text>
</comment>
<feature type="transmembrane region" description="Helical" evidence="1">
    <location>
        <begin position="48"/>
        <end position="66"/>
    </location>
</feature>
<evidence type="ECO:0000313" key="2">
    <source>
        <dbReference type="EMBL" id="MCD9096751.1"/>
    </source>
</evidence>
<reference evidence="2" key="1">
    <citation type="submission" date="2021-12" db="EMBL/GenBank/DDBJ databases">
        <authorList>
            <person name="Ulrich A."/>
        </authorList>
    </citation>
    <scope>NUCLEOTIDE SEQUENCE</scope>
    <source>
        <strain evidence="2">A1P009</strain>
    </source>
</reference>
<keyword evidence="1" id="KW-1133">Transmembrane helix</keyword>
<dbReference type="RefSeq" id="WP_232135658.1">
    <property type="nucleotide sequence ID" value="NZ_CP089507.1"/>
</dbReference>
<reference evidence="2" key="2">
    <citation type="journal article" date="2022" name="Syst. Appl. Microbiol.">
        <title>Physiological and genomic characterisation of Luteimonas fraxinea sp. nov., a bacterial species associated with trees tolerant to ash dieback.</title>
        <authorList>
            <person name="Ulrich K."/>
            <person name="Becker R."/>
            <person name="Behrendt U."/>
            <person name="Kube M."/>
            <person name="Schneck V."/>
            <person name="Ulrich A."/>
        </authorList>
    </citation>
    <scope>NUCLEOTIDE SEQUENCE</scope>
    <source>
        <strain evidence="2">A1P009</strain>
    </source>
</reference>
<dbReference type="EMBL" id="JAJQKU010000002">
    <property type="protein sequence ID" value="MCD9096751.1"/>
    <property type="molecule type" value="Genomic_DNA"/>
</dbReference>
<dbReference type="InterPro" id="IPR021762">
    <property type="entry name" value="DUF3325"/>
</dbReference>
<accession>A0ABS8UDD9</accession>
<feature type="transmembrane region" description="Helical" evidence="1">
    <location>
        <begin position="73"/>
        <end position="94"/>
    </location>
</feature>
<keyword evidence="1" id="KW-0812">Transmembrane</keyword>
<keyword evidence="1" id="KW-0472">Membrane</keyword>
<keyword evidence="3" id="KW-1185">Reference proteome</keyword>
<name>A0ABS8UDD9_9GAMM</name>
<proteinExistence type="predicted"/>
<sequence length="115" mass="11787">MHEASHAAWLLTAALLASIVGMAWLALAMPAHGQQVWGAPVSPAHARALRVLGAVALAVSLALCLASDHASMAALVWVMSLAGGAFATAMALAWRARWLALLAPWIGAADTAATR</sequence>
<organism evidence="2 3">
    <name type="scientific">Luteimonas fraxinea</name>
    <dbReference type="NCBI Taxonomy" id="2901869"/>
    <lineage>
        <taxon>Bacteria</taxon>
        <taxon>Pseudomonadati</taxon>
        <taxon>Pseudomonadota</taxon>
        <taxon>Gammaproteobacteria</taxon>
        <taxon>Lysobacterales</taxon>
        <taxon>Lysobacteraceae</taxon>
        <taxon>Luteimonas</taxon>
    </lineage>
</organism>
<dbReference type="Proteomes" id="UP001430360">
    <property type="component" value="Unassembled WGS sequence"/>
</dbReference>
<evidence type="ECO:0000313" key="3">
    <source>
        <dbReference type="Proteomes" id="UP001430360"/>
    </source>
</evidence>
<dbReference type="Pfam" id="PF11804">
    <property type="entry name" value="DUF3325"/>
    <property type="match status" value="1"/>
</dbReference>
<protein>
    <submittedName>
        <fullName evidence="2">DUF3325 domain-containing protein</fullName>
    </submittedName>
</protein>
<evidence type="ECO:0000256" key="1">
    <source>
        <dbReference type="SAM" id="Phobius"/>
    </source>
</evidence>
<gene>
    <name evidence="2" type="ORF">LTT95_07325</name>
</gene>